<feature type="region of interest" description="Disordered" evidence="1">
    <location>
        <begin position="1"/>
        <end position="64"/>
    </location>
</feature>
<proteinExistence type="predicted"/>
<dbReference type="EMBL" id="SDMR01000011">
    <property type="protein sequence ID" value="TBT94683.1"/>
    <property type="molecule type" value="Genomic_DNA"/>
</dbReference>
<feature type="compositionally biased region" description="Basic and acidic residues" evidence="1">
    <location>
        <begin position="42"/>
        <end position="53"/>
    </location>
</feature>
<protein>
    <submittedName>
        <fullName evidence="2">Uncharacterized protein</fullName>
    </submittedName>
</protein>
<reference evidence="2 3" key="1">
    <citation type="submission" date="2019-01" db="EMBL/GenBank/DDBJ databases">
        <title>Lactibacter flavus gen. nov., sp. nov., a novel bacterium of the family Propionibacteriaceae isolated from raw milk and dairy products.</title>
        <authorList>
            <person name="Huptas C."/>
            <person name="Wenning M."/>
            <person name="Breitenwieser F."/>
            <person name="Doll E."/>
            <person name="Von Neubeck M."/>
            <person name="Busse H.-J."/>
            <person name="Scherer S."/>
        </authorList>
    </citation>
    <scope>NUCLEOTIDE SEQUENCE [LARGE SCALE GENOMIC DNA]</scope>
    <source>
        <strain evidence="2 3">DSM 22130</strain>
    </source>
</reference>
<keyword evidence="3" id="KW-1185">Reference proteome</keyword>
<dbReference type="AlphaFoldDB" id="A0A4Q9KJR8"/>
<accession>A0A4Q9KJR8</accession>
<evidence type="ECO:0000313" key="3">
    <source>
        <dbReference type="Proteomes" id="UP000291933"/>
    </source>
</evidence>
<evidence type="ECO:0000313" key="2">
    <source>
        <dbReference type="EMBL" id="TBT94683.1"/>
    </source>
</evidence>
<sequence>MSTTETSSTQSGLIAGRSLATPPANGLAGRRPIKTVGWRPGKRPDGVRAETAGRRTQGARPASN</sequence>
<comment type="caution">
    <text evidence="2">The sequence shown here is derived from an EMBL/GenBank/DDBJ whole genome shotgun (WGS) entry which is preliminary data.</text>
</comment>
<gene>
    <name evidence="2" type="ORF">ET996_09810</name>
</gene>
<name>A0A4Q9KJR8_PROTD</name>
<evidence type="ECO:0000256" key="1">
    <source>
        <dbReference type="SAM" id="MobiDB-lite"/>
    </source>
</evidence>
<feature type="compositionally biased region" description="Polar residues" evidence="1">
    <location>
        <begin position="1"/>
        <end position="12"/>
    </location>
</feature>
<organism evidence="2 3">
    <name type="scientific">Propioniciclava tarda</name>
    <dbReference type="NCBI Taxonomy" id="433330"/>
    <lineage>
        <taxon>Bacteria</taxon>
        <taxon>Bacillati</taxon>
        <taxon>Actinomycetota</taxon>
        <taxon>Actinomycetes</taxon>
        <taxon>Propionibacteriales</taxon>
        <taxon>Propionibacteriaceae</taxon>
        <taxon>Propioniciclava</taxon>
    </lineage>
</organism>
<dbReference type="RefSeq" id="WP_131172385.1">
    <property type="nucleotide sequence ID" value="NZ_FXTL01000011.1"/>
</dbReference>
<dbReference type="Proteomes" id="UP000291933">
    <property type="component" value="Unassembled WGS sequence"/>
</dbReference>